<dbReference type="Ensembl" id="ENSPSMT00000012565.1">
    <property type="protein sequence ID" value="ENSPSMP00000010765.1"/>
    <property type="gene ID" value="ENSPSMG00000007774.1"/>
</dbReference>
<protein>
    <submittedName>
        <fullName evidence="1">Uncharacterized protein</fullName>
    </submittedName>
</protein>
<proteinExistence type="predicted"/>
<evidence type="ECO:0000313" key="1">
    <source>
        <dbReference type="Ensembl" id="ENSPSMP00000010765.1"/>
    </source>
</evidence>
<dbReference type="Proteomes" id="UP000694414">
    <property type="component" value="Unplaced"/>
</dbReference>
<keyword evidence="2" id="KW-1185">Reference proteome</keyword>
<dbReference type="AlphaFoldDB" id="A0A8C8ZA33"/>
<name>A0A8C8ZA33_PROSS</name>
<reference evidence="1" key="2">
    <citation type="submission" date="2025-09" db="UniProtKB">
        <authorList>
            <consortium name="Ensembl"/>
        </authorList>
    </citation>
    <scope>IDENTIFICATION</scope>
</reference>
<evidence type="ECO:0000313" key="2">
    <source>
        <dbReference type="Proteomes" id="UP000694414"/>
    </source>
</evidence>
<organism evidence="1 2">
    <name type="scientific">Prolemur simus</name>
    <name type="common">Greater bamboo lemur</name>
    <name type="synonym">Hapalemur simus</name>
    <dbReference type="NCBI Taxonomy" id="1328070"/>
    <lineage>
        <taxon>Eukaryota</taxon>
        <taxon>Metazoa</taxon>
        <taxon>Chordata</taxon>
        <taxon>Craniata</taxon>
        <taxon>Vertebrata</taxon>
        <taxon>Euteleostomi</taxon>
        <taxon>Mammalia</taxon>
        <taxon>Eutheria</taxon>
        <taxon>Euarchontoglires</taxon>
        <taxon>Primates</taxon>
        <taxon>Strepsirrhini</taxon>
        <taxon>Lemuriformes</taxon>
        <taxon>Lemuridae</taxon>
        <taxon>Prolemur</taxon>
    </lineage>
</organism>
<dbReference type="PRINTS" id="PR02045">
    <property type="entry name" value="F138DOMAIN"/>
</dbReference>
<reference evidence="1" key="1">
    <citation type="submission" date="2025-08" db="UniProtKB">
        <authorList>
            <consortium name="Ensembl"/>
        </authorList>
    </citation>
    <scope>IDENTIFICATION</scope>
</reference>
<sequence>EPPCPAKGVFSMVDRVSLLFRLVSELLTLSDPPASASQSAGITGVSHRAQPAFCLLTPTTTLWCLLSLPSPST</sequence>
<accession>A0A8C8ZA33</accession>